<proteinExistence type="predicted"/>
<evidence type="ECO:0000256" key="2">
    <source>
        <dbReference type="ARBA" id="ARBA00022630"/>
    </source>
</evidence>
<dbReference type="Pfam" id="PF01494">
    <property type="entry name" value="FAD_binding_3"/>
    <property type="match status" value="1"/>
</dbReference>
<dbReference type="OrthoDB" id="8670884at2"/>
<accession>A0A5N0VK14</accession>
<comment type="caution">
    <text evidence="5">The sequence shown here is derived from an EMBL/GenBank/DDBJ whole genome shotgun (WGS) entry which is preliminary data.</text>
</comment>
<keyword evidence="2" id="KW-0285">Flavoprotein</keyword>
<dbReference type="PANTHER" id="PTHR43004">
    <property type="entry name" value="TRK SYSTEM POTASSIUM UPTAKE PROTEIN"/>
    <property type="match status" value="1"/>
</dbReference>
<dbReference type="PANTHER" id="PTHR43004:SF19">
    <property type="entry name" value="BINDING MONOOXYGENASE, PUTATIVE (JCVI)-RELATED"/>
    <property type="match status" value="1"/>
</dbReference>
<dbReference type="PRINTS" id="PR00420">
    <property type="entry name" value="RNGMNOXGNASE"/>
</dbReference>
<dbReference type="GO" id="GO:0071949">
    <property type="term" value="F:FAD binding"/>
    <property type="evidence" value="ECO:0007669"/>
    <property type="project" value="InterPro"/>
</dbReference>
<organism evidence="5 6">
    <name type="scientific">Amycolatopsis acidicola</name>
    <dbReference type="NCBI Taxonomy" id="2596893"/>
    <lineage>
        <taxon>Bacteria</taxon>
        <taxon>Bacillati</taxon>
        <taxon>Actinomycetota</taxon>
        <taxon>Actinomycetes</taxon>
        <taxon>Pseudonocardiales</taxon>
        <taxon>Pseudonocardiaceae</taxon>
        <taxon>Amycolatopsis</taxon>
    </lineage>
</organism>
<feature type="domain" description="FAD-binding" evidence="4">
    <location>
        <begin position="5"/>
        <end position="341"/>
    </location>
</feature>
<protein>
    <submittedName>
        <fullName evidence="5">FAD-dependent oxidoreductase</fullName>
    </submittedName>
</protein>
<dbReference type="InterPro" id="IPR050641">
    <property type="entry name" value="RIFMO-like"/>
</dbReference>
<name>A0A5N0VK14_9PSEU</name>
<dbReference type="Gene3D" id="3.50.50.60">
    <property type="entry name" value="FAD/NAD(P)-binding domain"/>
    <property type="match status" value="1"/>
</dbReference>
<dbReference type="Gene3D" id="3.40.30.120">
    <property type="match status" value="1"/>
</dbReference>
<dbReference type="EMBL" id="VMNW02000002">
    <property type="protein sequence ID" value="KAA9166506.1"/>
    <property type="molecule type" value="Genomic_DNA"/>
</dbReference>
<dbReference type="RefSeq" id="WP_144748134.1">
    <property type="nucleotide sequence ID" value="NZ_VMNW02000002.1"/>
</dbReference>
<evidence type="ECO:0000256" key="3">
    <source>
        <dbReference type="ARBA" id="ARBA00022827"/>
    </source>
</evidence>
<comment type="cofactor">
    <cofactor evidence="1">
        <name>FAD</name>
        <dbReference type="ChEBI" id="CHEBI:57692"/>
    </cofactor>
</comment>
<evidence type="ECO:0000259" key="4">
    <source>
        <dbReference type="Pfam" id="PF01494"/>
    </source>
</evidence>
<evidence type="ECO:0000256" key="1">
    <source>
        <dbReference type="ARBA" id="ARBA00001974"/>
    </source>
</evidence>
<keyword evidence="3" id="KW-0274">FAD</keyword>
<gene>
    <name evidence="5" type="ORF">FPZ12_002825</name>
</gene>
<dbReference type="AlphaFoldDB" id="A0A5N0VK14"/>
<dbReference type="InterPro" id="IPR036188">
    <property type="entry name" value="FAD/NAD-bd_sf"/>
</dbReference>
<keyword evidence="6" id="KW-1185">Reference proteome</keyword>
<dbReference type="Gene3D" id="3.30.70.2450">
    <property type="match status" value="1"/>
</dbReference>
<evidence type="ECO:0000313" key="5">
    <source>
        <dbReference type="EMBL" id="KAA9166506.1"/>
    </source>
</evidence>
<dbReference type="InterPro" id="IPR002938">
    <property type="entry name" value="FAD-bd"/>
</dbReference>
<reference evidence="5" key="1">
    <citation type="submission" date="2019-09" db="EMBL/GenBank/DDBJ databases">
        <authorList>
            <person name="Teo W.F.A."/>
            <person name="Duangmal K."/>
        </authorList>
    </citation>
    <scope>NUCLEOTIDE SEQUENCE [LARGE SCALE GENOMIC DNA]</scope>
    <source>
        <strain evidence="5">K81G1</strain>
    </source>
</reference>
<dbReference type="GO" id="GO:0016709">
    <property type="term" value="F:oxidoreductase activity, acting on paired donors, with incorporation or reduction of molecular oxygen, NAD(P)H as one donor, and incorporation of one atom of oxygen"/>
    <property type="evidence" value="ECO:0007669"/>
    <property type="project" value="UniProtKB-ARBA"/>
</dbReference>
<evidence type="ECO:0000313" key="6">
    <source>
        <dbReference type="Proteomes" id="UP000319769"/>
    </source>
</evidence>
<sequence>MDSPTEVLIAGAGPVGLTAALDLARRGIAVRLVDAAPGPATTSRAIATHPRTLEVYAQLGVADEILRRGRRITGFALYRDGRRLARLAADYTAMPTAFPFTVAIDQIVTEEVLRDALRAQGVEPEWGVRLESFDQDDEEVTVHLRHGRRAERCRVPWLIGCDGGHSTVRSVLELPLIGESRQTWLLADGQVETDLPPDSIYWIRARRTTMMAVPFIEPGRWRMLDTVDVDYDGDPARLAGRLTTKLTAGLGRHTFVHPPAWVSVFTAQQRMVPRMRDRRCFVAGDAAHVHSPASGQGMNTGIQEAYNLGWKLAMVHRGQAADALLDTYGAERVPVGAELLTSTDKATRFVQLSNPVADLALPVVFAAVSHLAPLRRKMQSKMLGAVSGLNLEYSASALTLDSAPGPVPRPGQRLTCRVAGPAESPAERALAAELRAAQWSLLVAEPGEDVRELLATARTRYGAWLSVRTMDSRGSSDAGSLPDRDGRLRASLHLPDDAWILVRPDGYVSTRGQRLNREALDALPARLGLIRTTERI</sequence>
<dbReference type="SUPFAM" id="SSF51905">
    <property type="entry name" value="FAD/NAD(P)-binding domain"/>
    <property type="match status" value="1"/>
</dbReference>
<dbReference type="Proteomes" id="UP000319769">
    <property type="component" value="Unassembled WGS sequence"/>
</dbReference>